<dbReference type="AlphaFoldDB" id="X6LUU7"/>
<evidence type="ECO:0000313" key="2">
    <source>
        <dbReference type="Proteomes" id="UP000023152"/>
    </source>
</evidence>
<accession>X6LUU7</accession>
<sequence>MLFINKSNFIAEIFSEWIFFVAKNSNPKNFKKNSISIHLYIRINQNQRNFEEKKMSKNEEGKSQEGAKTNLKLVLQQQSCLDKNWILQLNQHEDIHDFICLICNEILKKEEMQMVEQQKNFEEKKMHQ</sequence>
<comment type="caution">
    <text evidence="1">The sequence shown here is derived from an EMBL/GenBank/DDBJ whole genome shotgun (WGS) entry which is preliminary data.</text>
</comment>
<dbReference type="EMBL" id="ASPP01027835">
    <property type="protein sequence ID" value="ETO05713.1"/>
    <property type="molecule type" value="Genomic_DNA"/>
</dbReference>
<reference evidence="1 2" key="1">
    <citation type="journal article" date="2013" name="Curr. Biol.">
        <title>The Genome of the Foraminiferan Reticulomyxa filosa.</title>
        <authorList>
            <person name="Glockner G."/>
            <person name="Hulsmann N."/>
            <person name="Schleicher M."/>
            <person name="Noegel A.A."/>
            <person name="Eichinger L."/>
            <person name="Gallinger C."/>
            <person name="Pawlowski J."/>
            <person name="Sierra R."/>
            <person name="Euteneuer U."/>
            <person name="Pillet L."/>
            <person name="Moustafa A."/>
            <person name="Platzer M."/>
            <person name="Groth M."/>
            <person name="Szafranski K."/>
            <person name="Schliwa M."/>
        </authorList>
    </citation>
    <scope>NUCLEOTIDE SEQUENCE [LARGE SCALE GENOMIC DNA]</scope>
</reference>
<proteinExistence type="predicted"/>
<name>X6LUU7_RETFI</name>
<protein>
    <submittedName>
        <fullName evidence="1">Uncharacterized protein</fullName>
    </submittedName>
</protein>
<evidence type="ECO:0000313" key="1">
    <source>
        <dbReference type="EMBL" id="ETO05713.1"/>
    </source>
</evidence>
<dbReference type="Proteomes" id="UP000023152">
    <property type="component" value="Unassembled WGS sequence"/>
</dbReference>
<gene>
    <name evidence="1" type="ORF">RFI_31682</name>
</gene>
<keyword evidence="2" id="KW-1185">Reference proteome</keyword>
<organism evidence="1 2">
    <name type="scientific">Reticulomyxa filosa</name>
    <dbReference type="NCBI Taxonomy" id="46433"/>
    <lineage>
        <taxon>Eukaryota</taxon>
        <taxon>Sar</taxon>
        <taxon>Rhizaria</taxon>
        <taxon>Retaria</taxon>
        <taxon>Foraminifera</taxon>
        <taxon>Monothalamids</taxon>
        <taxon>Reticulomyxidae</taxon>
        <taxon>Reticulomyxa</taxon>
    </lineage>
</organism>